<dbReference type="PANTHER" id="PTHR30445">
    <property type="entry name" value="K(+)_H(+) ANTIPORTER SUBUNIT KHTT"/>
    <property type="match status" value="1"/>
</dbReference>
<dbReference type="AlphaFoldDB" id="A0A1H9RV67"/>
<feature type="domain" description="RCK C-terminal" evidence="1">
    <location>
        <begin position="76"/>
        <end position="160"/>
    </location>
</feature>
<dbReference type="OrthoDB" id="67547at2"/>
<dbReference type="PANTHER" id="PTHR30445:SF8">
    <property type="entry name" value="K(+)_H(+) ANTIPORTER SUBUNIT KHTT"/>
    <property type="match status" value="1"/>
</dbReference>
<dbReference type="InterPro" id="IPR050144">
    <property type="entry name" value="AAE_transporter"/>
</dbReference>
<dbReference type="RefSeq" id="WP_093048407.1">
    <property type="nucleotide sequence ID" value="NZ_FOGT01000003.1"/>
</dbReference>
<name>A0A1H9RV67_9BACI</name>
<dbReference type="PIRSF" id="PIRSF005028">
    <property type="entry name" value="KhtT"/>
    <property type="match status" value="1"/>
</dbReference>
<dbReference type="Pfam" id="PF02080">
    <property type="entry name" value="TrkA_C"/>
    <property type="match status" value="1"/>
</dbReference>
<dbReference type="InterPro" id="IPR026278">
    <property type="entry name" value="KhtT"/>
</dbReference>
<dbReference type="InterPro" id="IPR006037">
    <property type="entry name" value="RCK_C"/>
</dbReference>
<dbReference type="Gene3D" id="3.30.70.1450">
    <property type="entry name" value="Regulator of K+ conductance, C-terminal domain"/>
    <property type="match status" value="1"/>
</dbReference>
<dbReference type="InterPro" id="IPR036721">
    <property type="entry name" value="RCK_C_sf"/>
</dbReference>
<sequence length="164" mass="18083">MKVKMTDLPGIGKKISFITGEGSMIVLVVHHTGKREMYFFYDKDNDEADFSIDLTADETRELGAQLLGAVYQPVDSEKMKLLKSQIVTEWIKLEKESPLVNKSIGASEIRKKTGVSVVGIFRTDEVIASPDVDQVLLAGDTLMAIGKQEEISQFEDLCAGEAVI</sequence>
<dbReference type="Proteomes" id="UP000198571">
    <property type="component" value="Unassembled WGS sequence"/>
</dbReference>
<accession>A0A1H9RV67</accession>
<dbReference type="InterPro" id="IPR058776">
    <property type="entry name" value="KhtT-like_N"/>
</dbReference>
<evidence type="ECO:0000313" key="2">
    <source>
        <dbReference type="EMBL" id="SER76033.1"/>
    </source>
</evidence>
<dbReference type="GO" id="GO:0008324">
    <property type="term" value="F:monoatomic cation transmembrane transporter activity"/>
    <property type="evidence" value="ECO:0007669"/>
    <property type="project" value="InterPro"/>
</dbReference>
<gene>
    <name evidence="2" type="ORF">SAMN05518684_103327</name>
</gene>
<dbReference type="GO" id="GO:0006813">
    <property type="term" value="P:potassium ion transport"/>
    <property type="evidence" value="ECO:0007669"/>
    <property type="project" value="InterPro"/>
</dbReference>
<keyword evidence="3" id="KW-1185">Reference proteome</keyword>
<organism evidence="2 3">
    <name type="scientific">Salipaludibacillus aurantiacus</name>
    <dbReference type="NCBI Taxonomy" id="1601833"/>
    <lineage>
        <taxon>Bacteria</taxon>
        <taxon>Bacillati</taxon>
        <taxon>Bacillota</taxon>
        <taxon>Bacilli</taxon>
        <taxon>Bacillales</taxon>
        <taxon>Bacillaceae</taxon>
    </lineage>
</organism>
<dbReference type="PROSITE" id="PS51202">
    <property type="entry name" value="RCK_C"/>
    <property type="match status" value="1"/>
</dbReference>
<proteinExistence type="predicted"/>
<reference evidence="3" key="1">
    <citation type="submission" date="2016-10" db="EMBL/GenBank/DDBJ databases">
        <authorList>
            <person name="Varghese N."/>
            <person name="Submissions S."/>
        </authorList>
    </citation>
    <scope>NUCLEOTIDE SEQUENCE [LARGE SCALE GENOMIC DNA]</scope>
    <source>
        <strain evidence="3">S9</strain>
    </source>
</reference>
<dbReference type="SUPFAM" id="SSF116726">
    <property type="entry name" value="TrkA C-terminal domain-like"/>
    <property type="match status" value="1"/>
</dbReference>
<dbReference type="Pfam" id="PF25991">
    <property type="entry name" value="KhtT_N"/>
    <property type="match status" value="1"/>
</dbReference>
<dbReference type="EMBL" id="FOGT01000003">
    <property type="protein sequence ID" value="SER76033.1"/>
    <property type="molecule type" value="Genomic_DNA"/>
</dbReference>
<evidence type="ECO:0000259" key="1">
    <source>
        <dbReference type="PROSITE" id="PS51202"/>
    </source>
</evidence>
<evidence type="ECO:0000313" key="3">
    <source>
        <dbReference type="Proteomes" id="UP000198571"/>
    </source>
</evidence>
<protein>
    <submittedName>
        <fullName evidence="2">TrkA domain protein</fullName>
    </submittedName>
</protein>